<accession>A0A8H4AEK1</accession>
<dbReference type="Proteomes" id="UP000439903">
    <property type="component" value="Unassembled WGS sequence"/>
</dbReference>
<dbReference type="EMBL" id="WTPW01000716">
    <property type="protein sequence ID" value="KAF0485825.1"/>
    <property type="molecule type" value="Genomic_DNA"/>
</dbReference>
<dbReference type="AlphaFoldDB" id="A0A8H4AEK1"/>
<evidence type="ECO:0000313" key="3">
    <source>
        <dbReference type="Proteomes" id="UP000439903"/>
    </source>
</evidence>
<keyword evidence="1" id="KW-0732">Signal</keyword>
<feature type="signal peptide" evidence="1">
    <location>
        <begin position="1"/>
        <end position="26"/>
    </location>
</feature>
<dbReference type="OrthoDB" id="2438285at2759"/>
<keyword evidence="3" id="KW-1185">Reference proteome</keyword>
<evidence type="ECO:0008006" key="4">
    <source>
        <dbReference type="Google" id="ProtNLM"/>
    </source>
</evidence>
<sequence>MNYKAFNLFLITLFSSLLALTIIANAHINRPTHINKHANKFSFKYENTKYSKSTHINKHANKFSVKHANTKHSKPTQACQSRGSPGWNDLVHIPLGYDYQAYTISNAQDCCNSCITNQTCFQWYFQASNTQCVFVTVNPCSGDIYSPSCVGLEGGNVRCSDGSGCN</sequence>
<name>A0A8H4AEK1_GIGMA</name>
<reference evidence="2 3" key="1">
    <citation type="journal article" date="2019" name="Environ. Microbiol.">
        <title>At the nexus of three kingdoms: the genome of the mycorrhizal fungus Gigaspora margarita provides insights into plant, endobacterial and fungal interactions.</title>
        <authorList>
            <person name="Venice F."/>
            <person name="Ghignone S."/>
            <person name="Salvioli di Fossalunga A."/>
            <person name="Amselem J."/>
            <person name="Novero M."/>
            <person name="Xianan X."/>
            <person name="Sedzielewska Toro K."/>
            <person name="Morin E."/>
            <person name="Lipzen A."/>
            <person name="Grigoriev I.V."/>
            <person name="Henrissat B."/>
            <person name="Martin F.M."/>
            <person name="Bonfante P."/>
        </authorList>
    </citation>
    <scope>NUCLEOTIDE SEQUENCE [LARGE SCALE GENOMIC DNA]</scope>
    <source>
        <strain evidence="2 3">BEG34</strain>
    </source>
</reference>
<evidence type="ECO:0000256" key="1">
    <source>
        <dbReference type="SAM" id="SignalP"/>
    </source>
</evidence>
<proteinExistence type="predicted"/>
<protein>
    <recommendedName>
        <fullName evidence="4">Apple domain-containing protein</fullName>
    </recommendedName>
</protein>
<feature type="chain" id="PRO_5034097969" description="Apple domain-containing protein" evidence="1">
    <location>
        <begin position="27"/>
        <end position="166"/>
    </location>
</feature>
<evidence type="ECO:0000313" key="2">
    <source>
        <dbReference type="EMBL" id="KAF0485825.1"/>
    </source>
</evidence>
<organism evidence="2 3">
    <name type="scientific">Gigaspora margarita</name>
    <dbReference type="NCBI Taxonomy" id="4874"/>
    <lineage>
        <taxon>Eukaryota</taxon>
        <taxon>Fungi</taxon>
        <taxon>Fungi incertae sedis</taxon>
        <taxon>Mucoromycota</taxon>
        <taxon>Glomeromycotina</taxon>
        <taxon>Glomeromycetes</taxon>
        <taxon>Diversisporales</taxon>
        <taxon>Gigasporaceae</taxon>
        <taxon>Gigaspora</taxon>
    </lineage>
</organism>
<gene>
    <name evidence="2" type="ORF">F8M41_022752</name>
</gene>
<comment type="caution">
    <text evidence="2">The sequence shown here is derived from an EMBL/GenBank/DDBJ whole genome shotgun (WGS) entry which is preliminary data.</text>
</comment>